<evidence type="ECO:0000256" key="1">
    <source>
        <dbReference type="SAM" id="MobiDB-lite"/>
    </source>
</evidence>
<evidence type="ECO:0000256" key="2">
    <source>
        <dbReference type="SAM" id="Phobius"/>
    </source>
</evidence>
<accession>A0A418V157</accession>
<feature type="region of interest" description="Disordered" evidence="1">
    <location>
        <begin position="59"/>
        <end position="82"/>
    </location>
</feature>
<dbReference type="EMBL" id="QYUJ01000026">
    <property type="protein sequence ID" value="RJF69546.1"/>
    <property type="molecule type" value="Genomic_DNA"/>
</dbReference>
<keyword evidence="2" id="KW-0812">Transmembrane</keyword>
<keyword evidence="2" id="KW-1133">Transmembrane helix</keyword>
<reference evidence="3 4" key="1">
    <citation type="submission" date="2018-09" db="EMBL/GenBank/DDBJ databases">
        <authorList>
            <person name="Zhu H."/>
        </authorList>
    </citation>
    <scope>NUCLEOTIDE SEQUENCE [LARGE SCALE GENOMIC DNA]</scope>
    <source>
        <strain evidence="3 4">K2S05-167</strain>
    </source>
</reference>
<organism evidence="3 4">
    <name type="scientific">Deinococcus cavernae</name>
    <dbReference type="NCBI Taxonomy" id="2320857"/>
    <lineage>
        <taxon>Bacteria</taxon>
        <taxon>Thermotogati</taxon>
        <taxon>Deinococcota</taxon>
        <taxon>Deinococci</taxon>
        <taxon>Deinococcales</taxon>
        <taxon>Deinococcaceae</taxon>
        <taxon>Deinococcus</taxon>
    </lineage>
</organism>
<keyword evidence="2" id="KW-0472">Membrane</keyword>
<evidence type="ECO:0000313" key="4">
    <source>
        <dbReference type="Proteomes" id="UP000286287"/>
    </source>
</evidence>
<protein>
    <submittedName>
        <fullName evidence="3">Uncharacterized protein</fullName>
    </submittedName>
</protein>
<dbReference type="AlphaFoldDB" id="A0A418V157"/>
<evidence type="ECO:0000313" key="3">
    <source>
        <dbReference type="EMBL" id="RJF69546.1"/>
    </source>
</evidence>
<dbReference type="RefSeq" id="WP_119766711.1">
    <property type="nucleotide sequence ID" value="NZ_QYUJ01000026.1"/>
</dbReference>
<gene>
    <name evidence="3" type="ORF">D3875_20865</name>
</gene>
<sequence length="82" mass="8650">MRSQFTPAAAAVNQAEFTEPLYAQTRRMQGWLLALCGLIALLLLTFGLMFLTGERPAQPCRHAPGQAGRPAHAAADGSTGGP</sequence>
<keyword evidence="4" id="KW-1185">Reference proteome</keyword>
<feature type="transmembrane region" description="Helical" evidence="2">
    <location>
        <begin position="30"/>
        <end position="51"/>
    </location>
</feature>
<comment type="caution">
    <text evidence="3">The sequence shown here is derived from an EMBL/GenBank/DDBJ whole genome shotgun (WGS) entry which is preliminary data.</text>
</comment>
<name>A0A418V157_9DEIO</name>
<proteinExistence type="predicted"/>
<dbReference type="Proteomes" id="UP000286287">
    <property type="component" value="Unassembled WGS sequence"/>
</dbReference>